<keyword evidence="2" id="KW-0235">DNA replication</keyword>
<dbReference type="PANTHER" id="PTHR11669:SF20">
    <property type="entry name" value="REPLICATION FACTOR C SUBUNIT 4"/>
    <property type="match status" value="1"/>
</dbReference>
<reference evidence="8" key="1">
    <citation type="journal article" date="2015" name="Proc. Natl. Acad. Sci. U.S.A.">
        <title>Genome sequence of the Asian Tiger mosquito, Aedes albopictus, reveals insights into its biology, genetics, and evolution.</title>
        <authorList>
            <person name="Chen X.G."/>
            <person name="Jiang X."/>
            <person name="Gu J."/>
            <person name="Xu M."/>
            <person name="Wu Y."/>
            <person name="Deng Y."/>
            <person name="Zhang C."/>
            <person name="Bonizzoni M."/>
            <person name="Dermauw W."/>
            <person name="Vontas J."/>
            <person name="Armbruster P."/>
            <person name="Huang X."/>
            <person name="Yang Y."/>
            <person name="Zhang H."/>
            <person name="He W."/>
            <person name="Peng H."/>
            <person name="Liu Y."/>
            <person name="Wu K."/>
            <person name="Chen J."/>
            <person name="Lirakis M."/>
            <person name="Topalis P."/>
            <person name="Van Leeuwen T."/>
            <person name="Hall A.B."/>
            <person name="Jiang X."/>
            <person name="Thorpe C."/>
            <person name="Mueller R.L."/>
            <person name="Sun C."/>
            <person name="Waterhouse R.M."/>
            <person name="Yan G."/>
            <person name="Tu Z.J."/>
            <person name="Fang X."/>
            <person name="James A.A."/>
        </authorList>
    </citation>
    <scope>NUCLEOTIDE SEQUENCE [LARGE SCALE GENOMIC DNA]</scope>
    <source>
        <strain evidence="8">Foshan</strain>
    </source>
</reference>
<evidence type="ECO:0000256" key="2">
    <source>
        <dbReference type="ARBA" id="ARBA00022705"/>
    </source>
</evidence>
<dbReference type="InterPro" id="IPR003593">
    <property type="entry name" value="AAA+_ATPase"/>
</dbReference>
<dbReference type="InterPro" id="IPR008921">
    <property type="entry name" value="DNA_pol3_clamp-load_cplx_C"/>
</dbReference>
<comment type="similarity">
    <text evidence="1">Belongs to the activator 1 small subunits family.</text>
</comment>
<dbReference type="Pfam" id="PF08542">
    <property type="entry name" value="Rep_fac_C"/>
    <property type="match status" value="1"/>
</dbReference>
<dbReference type="NCBIfam" id="NF001679">
    <property type="entry name" value="PRK00440.1"/>
    <property type="match status" value="1"/>
</dbReference>
<dbReference type="PANTHER" id="PTHR11669">
    <property type="entry name" value="REPLICATION FACTOR C / DNA POLYMERASE III GAMMA-TAU SUBUNIT"/>
    <property type="match status" value="1"/>
</dbReference>
<feature type="region of interest" description="Disordered" evidence="5">
    <location>
        <begin position="1"/>
        <end position="34"/>
    </location>
</feature>
<dbReference type="InterPro" id="IPR027417">
    <property type="entry name" value="P-loop_NTPase"/>
</dbReference>
<evidence type="ECO:0000256" key="3">
    <source>
        <dbReference type="ARBA" id="ARBA00022741"/>
    </source>
</evidence>
<dbReference type="InterPro" id="IPR047854">
    <property type="entry name" value="RFC_lid"/>
</dbReference>
<dbReference type="Pfam" id="PF00004">
    <property type="entry name" value="AAA"/>
    <property type="match status" value="1"/>
</dbReference>
<keyword evidence="3" id="KW-0547">Nucleotide-binding</keyword>
<evidence type="ECO:0000256" key="1">
    <source>
        <dbReference type="ARBA" id="ARBA00005378"/>
    </source>
</evidence>
<protein>
    <recommendedName>
        <fullName evidence="6">AAA+ ATPase domain-containing protein</fullName>
    </recommendedName>
</protein>
<keyword evidence="4" id="KW-0067">ATP-binding</keyword>
<dbReference type="EnsemblMetazoa" id="AALFPA23_020580.R30393">
    <property type="protein sequence ID" value="AALFPA23_020580.P30393"/>
    <property type="gene ID" value="AALFPA23_020580"/>
</dbReference>
<evidence type="ECO:0000256" key="4">
    <source>
        <dbReference type="ARBA" id="ARBA00022840"/>
    </source>
</evidence>
<organism evidence="7 8">
    <name type="scientific">Aedes albopictus</name>
    <name type="common">Asian tiger mosquito</name>
    <name type="synonym">Stegomyia albopicta</name>
    <dbReference type="NCBI Taxonomy" id="7160"/>
    <lineage>
        <taxon>Eukaryota</taxon>
        <taxon>Metazoa</taxon>
        <taxon>Ecdysozoa</taxon>
        <taxon>Arthropoda</taxon>
        <taxon>Hexapoda</taxon>
        <taxon>Insecta</taxon>
        <taxon>Pterygota</taxon>
        <taxon>Neoptera</taxon>
        <taxon>Endopterygota</taxon>
        <taxon>Diptera</taxon>
        <taxon>Nematocera</taxon>
        <taxon>Culicoidea</taxon>
        <taxon>Culicidae</taxon>
        <taxon>Culicinae</taxon>
        <taxon>Aedini</taxon>
        <taxon>Aedes</taxon>
        <taxon>Stegomyia</taxon>
    </lineage>
</organism>
<feature type="domain" description="AAA+ ATPase" evidence="6">
    <location>
        <begin position="65"/>
        <end position="196"/>
    </location>
</feature>
<dbReference type="RefSeq" id="XP_019543410.2">
    <property type="nucleotide sequence ID" value="XM_019687865.3"/>
</dbReference>
<accession>A0ABM1ZQ34</accession>
<dbReference type="Proteomes" id="UP000069940">
    <property type="component" value="Unassembled WGS sequence"/>
</dbReference>
<dbReference type="GeneID" id="109414121"/>
<dbReference type="Pfam" id="PF21960">
    <property type="entry name" value="RCF1-5-like_lid"/>
    <property type="match status" value="1"/>
</dbReference>
<dbReference type="InterPro" id="IPR003959">
    <property type="entry name" value="ATPase_AAA_core"/>
</dbReference>
<dbReference type="SUPFAM" id="SSF48019">
    <property type="entry name" value="post-AAA+ oligomerization domain-like"/>
    <property type="match status" value="1"/>
</dbReference>
<dbReference type="CDD" id="cd18140">
    <property type="entry name" value="HLD_clamp_RFC"/>
    <property type="match status" value="1"/>
</dbReference>
<name>A0ABM1ZQ34_AEDAL</name>
<dbReference type="SUPFAM" id="SSF52540">
    <property type="entry name" value="P-loop containing nucleoside triphosphate hydrolases"/>
    <property type="match status" value="1"/>
</dbReference>
<dbReference type="SMART" id="SM00382">
    <property type="entry name" value="AAA"/>
    <property type="match status" value="1"/>
</dbReference>
<dbReference type="InterPro" id="IPR013748">
    <property type="entry name" value="Rep_factorC_C"/>
</dbReference>
<dbReference type="Gene3D" id="1.20.272.10">
    <property type="match status" value="1"/>
</dbReference>
<dbReference type="Gene3D" id="3.40.50.300">
    <property type="entry name" value="P-loop containing nucleotide triphosphate hydrolases"/>
    <property type="match status" value="1"/>
</dbReference>
<dbReference type="InterPro" id="IPR050238">
    <property type="entry name" value="DNA_Rep/Repair_Clamp_Loader"/>
</dbReference>
<dbReference type="CDD" id="cd00009">
    <property type="entry name" value="AAA"/>
    <property type="match status" value="1"/>
</dbReference>
<evidence type="ECO:0000256" key="5">
    <source>
        <dbReference type="SAM" id="MobiDB-lite"/>
    </source>
</evidence>
<dbReference type="Gene3D" id="1.10.8.60">
    <property type="match status" value="1"/>
</dbReference>
<sequence>MHAFLKTGKITDSPSKAGPSEGSSEKRTKSHSVPWVEKYRPKSVDDVVEQAEVVAVLRESLSTADLPNLLLYGPPGTGKTSTILAAARQLFGDMFKERILELNASDDRGIAVIRNKVKTFAQLTASGTRADGKPCPPFKIVILDEADAMTHAAQAALRRTMEKETKTTRFCLVCNYVSRIIEPITSRCTKFRFKPLGEEKVIERLRYICEQENVDVEDQAYRDIVDISGGDLRRAITTLQSCHRLKGKDAKIAHTDILEMSGVVPRKYLEDFVSVCKTANYGKLEDYVRNLTYDAYSVGQLFEQLTDYVVMHDGLSDKQKSIICDKLGECCFRLQGGGSEYIQIMDLGCVTIQALQAN</sequence>
<evidence type="ECO:0000259" key="6">
    <source>
        <dbReference type="SMART" id="SM00382"/>
    </source>
</evidence>
<evidence type="ECO:0000313" key="7">
    <source>
        <dbReference type="EnsemblMetazoa" id="AALFPA23_020580.P30393"/>
    </source>
</evidence>
<reference evidence="7" key="2">
    <citation type="submission" date="2025-05" db="UniProtKB">
        <authorList>
            <consortium name="EnsemblMetazoa"/>
        </authorList>
    </citation>
    <scope>IDENTIFICATION</scope>
    <source>
        <strain evidence="7">Foshan</strain>
    </source>
</reference>
<keyword evidence="8" id="KW-1185">Reference proteome</keyword>
<evidence type="ECO:0000313" key="8">
    <source>
        <dbReference type="Proteomes" id="UP000069940"/>
    </source>
</evidence>
<proteinExistence type="inferred from homology"/>